<protein>
    <recommendedName>
        <fullName evidence="5">Probable membrane transporter protein</fullName>
    </recommendedName>
</protein>
<comment type="caution">
    <text evidence="6">The sequence shown here is derived from an EMBL/GenBank/DDBJ whole genome shotgun (WGS) entry which is preliminary data.</text>
</comment>
<dbReference type="PANTHER" id="PTHR43483">
    <property type="entry name" value="MEMBRANE TRANSPORTER PROTEIN HI_0806-RELATED"/>
    <property type="match status" value="1"/>
</dbReference>
<feature type="transmembrane region" description="Helical" evidence="5">
    <location>
        <begin position="222"/>
        <end position="244"/>
    </location>
</feature>
<proteinExistence type="inferred from homology"/>
<sequence>MFDYDILLLAGMLALAGCFSGFLAGLLGVGGGIVVVPVLFHVLGAFDVQFDLRMHIAIGTSLGSIVPTSIISLRSHHRRGAVDWGLLKQWAPWIAVGVVIGSVLASIAKGATLTLIFAVMALVIASYLAFARSDYHLAKSLPVAPWRQAICIAIGGFSAMMGIGGGSFTVPTLTLCSYPIRRAVGTASAVGLIIAVPGAISFVVTGWGLAGLPETSLGYVNMLAVAMLVPGSLICAPLGARVAHTVPGGILRKFFALFLLATSMRMFYSLA</sequence>
<evidence type="ECO:0000256" key="1">
    <source>
        <dbReference type="ARBA" id="ARBA00004141"/>
    </source>
</evidence>
<comment type="similarity">
    <text evidence="5">Belongs to the 4-toluene sulfonate uptake permease (TSUP) (TC 2.A.102) family.</text>
</comment>
<keyword evidence="2 5" id="KW-0812">Transmembrane</keyword>
<dbReference type="AlphaFoldDB" id="A0A4R6WNU4"/>
<dbReference type="Proteomes" id="UP000295783">
    <property type="component" value="Unassembled WGS sequence"/>
</dbReference>
<dbReference type="PANTHER" id="PTHR43483:SF3">
    <property type="entry name" value="MEMBRANE TRANSPORTER PROTEIN HI_0806-RELATED"/>
    <property type="match status" value="1"/>
</dbReference>
<keyword evidence="4 5" id="KW-0472">Membrane</keyword>
<accession>A0A4R6WNU4</accession>
<organism evidence="6 7">
    <name type="scientific">Dongia mobilis</name>
    <dbReference type="NCBI Taxonomy" id="578943"/>
    <lineage>
        <taxon>Bacteria</taxon>
        <taxon>Pseudomonadati</taxon>
        <taxon>Pseudomonadota</taxon>
        <taxon>Alphaproteobacteria</taxon>
        <taxon>Rhodospirillales</taxon>
        <taxon>Dongiaceae</taxon>
        <taxon>Dongia</taxon>
    </lineage>
</organism>
<keyword evidence="7" id="KW-1185">Reference proteome</keyword>
<dbReference type="InterPro" id="IPR002781">
    <property type="entry name" value="TM_pro_TauE-like"/>
</dbReference>
<feature type="transmembrane region" description="Helical" evidence="5">
    <location>
        <begin position="111"/>
        <end position="130"/>
    </location>
</feature>
<dbReference type="GO" id="GO:0005886">
    <property type="term" value="C:plasma membrane"/>
    <property type="evidence" value="ECO:0007669"/>
    <property type="project" value="UniProtKB-SubCell"/>
</dbReference>
<feature type="transmembrane region" description="Helical" evidence="5">
    <location>
        <begin position="190"/>
        <end position="210"/>
    </location>
</feature>
<dbReference type="EMBL" id="SNYW01000011">
    <property type="protein sequence ID" value="TDQ80640.1"/>
    <property type="molecule type" value="Genomic_DNA"/>
</dbReference>
<evidence type="ECO:0000313" key="7">
    <source>
        <dbReference type="Proteomes" id="UP000295783"/>
    </source>
</evidence>
<dbReference type="Pfam" id="PF01925">
    <property type="entry name" value="TauE"/>
    <property type="match status" value="1"/>
</dbReference>
<feature type="transmembrane region" description="Helical" evidence="5">
    <location>
        <begin position="7"/>
        <end position="40"/>
    </location>
</feature>
<evidence type="ECO:0000256" key="2">
    <source>
        <dbReference type="ARBA" id="ARBA00022692"/>
    </source>
</evidence>
<feature type="transmembrane region" description="Helical" evidence="5">
    <location>
        <begin position="52"/>
        <end position="73"/>
    </location>
</feature>
<evidence type="ECO:0000256" key="3">
    <source>
        <dbReference type="ARBA" id="ARBA00022989"/>
    </source>
</evidence>
<feature type="transmembrane region" description="Helical" evidence="5">
    <location>
        <begin position="150"/>
        <end position="170"/>
    </location>
</feature>
<dbReference type="RefSeq" id="WP_133614620.1">
    <property type="nucleotide sequence ID" value="NZ_SNYW01000011.1"/>
</dbReference>
<keyword evidence="3 5" id="KW-1133">Transmembrane helix</keyword>
<evidence type="ECO:0000256" key="4">
    <source>
        <dbReference type="ARBA" id="ARBA00023136"/>
    </source>
</evidence>
<keyword evidence="5" id="KW-1003">Cell membrane</keyword>
<dbReference type="OrthoDB" id="457670at2"/>
<evidence type="ECO:0000313" key="6">
    <source>
        <dbReference type="EMBL" id="TDQ80640.1"/>
    </source>
</evidence>
<comment type="subcellular location">
    <subcellularLocation>
        <location evidence="5">Cell membrane</location>
        <topology evidence="5">Multi-pass membrane protein</topology>
    </subcellularLocation>
    <subcellularLocation>
        <location evidence="1">Membrane</location>
        <topology evidence="1">Multi-pass membrane protein</topology>
    </subcellularLocation>
</comment>
<feature type="transmembrane region" description="Helical" evidence="5">
    <location>
        <begin position="250"/>
        <end position="268"/>
    </location>
</feature>
<feature type="transmembrane region" description="Helical" evidence="5">
    <location>
        <begin position="85"/>
        <end position="105"/>
    </location>
</feature>
<name>A0A4R6WNU4_9PROT</name>
<gene>
    <name evidence="6" type="ORF">A8950_3175</name>
</gene>
<evidence type="ECO:0000256" key="5">
    <source>
        <dbReference type="RuleBase" id="RU363041"/>
    </source>
</evidence>
<reference evidence="6 7" key="1">
    <citation type="submission" date="2019-03" db="EMBL/GenBank/DDBJ databases">
        <title>Genomic Encyclopedia of Type Strains, Phase III (KMG-III): the genomes of soil and plant-associated and newly described type strains.</title>
        <authorList>
            <person name="Whitman W."/>
        </authorList>
    </citation>
    <scope>NUCLEOTIDE SEQUENCE [LARGE SCALE GENOMIC DNA]</scope>
    <source>
        <strain evidence="6 7">CGMCC 1.7660</strain>
    </source>
</reference>